<protein>
    <recommendedName>
        <fullName evidence="10">Endo-chitosanase</fullName>
        <ecNumber evidence="10">3.2.1.132</ecNumber>
    </recommendedName>
</protein>
<keyword evidence="9 10" id="KW-0624">Polysaccharide degradation</keyword>
<evidence type="ECO:0000256" key="5">
    <source>
        <dbReference type="ARBA" id="ARBA00022729"/>
    </source>
</evidence>
<dbReference type="InterPro" id="IPR009939">
    <property type="entry name" value="Chitosanase_fungal"/>
</dbReference>
<keyword evidence="7" id="KW-0119">Carbohydrate metabolism</keyword>
<comment type="subcellular location">
    <subcellularLocation>
        <location evidence="2 10">Secreted</location>
    </subcellularLocation>
</comment>
<feature type="chain" id="PRO_5035488484" description="Endo-chitosanase" evidence="10">
    <location>
        <begin position="19"/>
        <end position="306"/>
    </location>
</feature>
<dbReference type="AlphaFoldDB" id="A0A8K0WVD0"/>
<evidence type="ECO:0000256" key="4">
    <source>
        <dbReference type="ARBA" id="ARBA00022525"/>
    </source>
</evidence>
<keyword evidence="8 10" id="KW-0326">Glycosidase</keyword>
<dbReference type="GO" id="GO:0000272">
    <property type="term" value="P:polysaccharide catabolic process"/>
    <property type="evidence" value="ECO:0007669"/>
    <property type="project" value="UniProtKB-KW"/>
</dbReference>
<dbReference type="EMBL" id="JAGPNK010000003">
    <property type="protein sequence ID" value="KAH7324933.1"/>
    <property type="molecule type" value="Genomic_DNA"/>
</dbReference>
<dbReference type="OrthoDB" id="4756206at2759"/>
<evidence type="ECO:0000256" key="8">
    <source>
        <dbReference type="ARBA" id="ARBA00023295"/>
    </source>
</evidence>
<comment type="catalytic activity">
    <reaction evidence="1 10">
        <text>Endohydrolysis of beta-(1-&gt;4)-linkages between D-glucosamine residues in a partly acetylated chitosan.</text>
        <dbReference type="EC" id="3.2.1.132"/>
    </reaction>
</comment>
<dbReference type="Pfam" id="PF07335">
    <property type="entry name" value="Glyco_hydro_75"/>
    <property type="match status" value="1"/>
</dbReference>
<evidence type="ECO:0000313" key="12">
    <source>
        <dbReference type="Proteomes" id="UP000813444"/>
    </source>
</evidence>
<evidence type="ECO:0000313" key="11">
    <source>
        <dbReference type="EMBL" id="KAH7324933.1"/>
    </source>
</evidence>
<evidence type="ECO:0000256" key="10">
    <source>
        <dbReference type="RuleBase" id="RU361208"/>
    </source>
</evidence>
<evidence type="ECO:0000256" key="2">
    <source>
        <dbReference type="ARBA" id="ARBA00004613"/>
    </source>
</evidence>
<name>A0A8K0WVD0_9HYPO</name>
<reference evidence="11" key="1">
    <citation type="journal article" date="2021" name="Nat. Commun.">
        <title>Genetic determinants of endophytism in the Arabidopsis root mycobiome.</title>
        <authorList>
            <person name="Mesny F."/>
            <person name="Miyauchi S."/>
            <person name="Thiergart T."/>
            <person name="Pickel B."/>
            <person name="Atanasova L."/>
            <person name="Karlsson M."/>
            <person name="Huettel B."/>
            <person name="Barry K.W."/>
            <person name="Haridas S."/>
            <person name="Chen C."/>
            <person name="Bauer D."/>
            <person name="Andreopoulos W."/>
            <person name="Pangilinan J."/>
            <person name="LaButti K."/>
            <person name="Riley R."/>
            <person name="Lipzen A."/>
            <person name="Clum A."/>
            <person name="Drula E."/>
            <person name="Henrissat B."/>
            <person name="Kohler A."/>
            <person name="Grigoriev I.V."/>
            <person name="Martin F.M."/>
            <person name="Hacquard S."/>
        </authorList>
    </citation>
    <scope>NUCLEOTIDE SEQUENCE</scope>
    <source>
        <strain evidence="11">MPI-CAGE-CH-0235</strain>
    </source>
</reference>
<accession>A0A8K0WVD0</accession>
<dbReference type="GO" id="GO:0005576">
    <property type="term" value="C:extracellular region"/>
    <property type="evidence" value="ECO:0007669"/>
    <property type="project" value="UniProtKB-SubCell"/>
</dbReference>
<proteinExistence type="inferred from homology"/>
<sequence>MAALLAVSLSLLASTAAARDVPSNVRSFYDSIRAQPTCNNVLARGFTSVWDDTTASATYCGDHISDYNVVFLRENNGNLVDMDVDCDGLQGGPGDDGRCESSDDTQSITAFQWILEGYNVGQEDLNAKVHSYVVFGNVGDRPNWPHFDPQAYGIEPLSVMAVVCDNKLFYGVWGDINGDDGDMAMVGEASISLATACFGTSMNGNFGHTEKDVLYIAFPGRDAVPGANGAAWTAQSFDEFHSSISALGDRLIQRIGNTGGDGGDGGDDGGDDDDCSWAGHCQGAPCTTWDDCADSLTCTNGICSPP</sequence>
<dbReference type="GO" id="GO:0016977">
    <property type="term" value="F:chitosanase activity"/>
    <property type="evidence" value="ECO:0007669"/>
    <property type="project" value="UniProtKB-EC"/>
</dbReference>
<dbReference type="EC" id="3.2.1.132" evidence="10"/>
<dbReference type="PANTHER" id="PTHR42061:SF6">
    <property type="entry name" value="ENDO-CHITOSANASE"/>
    <property type="match status" value="1"/>
</dbReference>
<evidence type="ECO:0000256" key="1">
    <source>
        <dbReference type="ARBA" id="ARBA00000405"/>
    </source>
</evidence>
<evidence type="ECO:0000256" key="9">
    <source>
        <dbReference type="ARBA" id="ARBA00023326"/>
    </source>
</evidence>
<dbReference type="Proteomes" id="UP000813444">
    <property type="component" value="Unassembled WGS sequence"/>
</dbReference>
<organism evidence="11 12">
    <name type="scientific">Stachybotrys elegans</name>
    <dbReference type="NCBI Taxonomy" id="80388"/>
    <lineage>
        <taxon>Eukaryota</taxon>
        <taxon>Fungi</taxon>
        <taxon>Dikarya</taxon>
        <taxon>Ascomycota</taxon>
        <taxon>Pezizomycotina</taxon>
        <taxon>Sordariomycetes</taxon>
        <taxon>Hypocreomycetidae</taxon>
        <taxon>Hypocreales</taxon>
        <taxon>Stachybotryaceae</taxon>
        <taxon>Stachybotrys</taxon>
    </lineage>
</organism>
<evidence type="ECO:0000256" key="6">
    <source>
        <dbReference type="ARBA" id="ARBA00022801"/>
    </source>
</evidence>
<evidence type="ECO:0000256" key="7">
    <source>
        <dbReference type="ARBA" id="ARBA00023277"/>
    </source>
</evidence>
<keyword evidence="4" id="KW-0964">Secreted</keyword>
<keyword evidence="6 10" id="KW-0378">Hydrolase</keyword>
<comment type="caution">
    <text evidence="11">The sequence shown here is derived from an EMBL/GenBank/DDBJ whole genome shotgun (WGS) entry which is preliminary data.</text>
</comment>
<feature type="signal peptide" evidence="10">
    <location>
        <begin position="1"/>
        <end position="18"/>
    </location>
</feature>
<comment type="similarity">
    <text evidence="3 10">Belongs to the glycosyl hydrolase 75 family.</text>
</comment>
<gene>
    <name evidence="11" type="ORF">B0I35DRAFT_476135</name>
</gene>
<keyword evidence="5 10" id="KW-0732">Signal</keyword>
<comment type="function">
    <text evidence="10">Chitosanase catalyzing the endo-type cleavage of chitosan, the deacylated form of chitin. Chitosanase may be crucial in the degradation of the deacetylated portion of chitin in the fungal cell wall.</text>
</comment>
<evidence type="ECO:0000256" key="3">
    <source>
        <dbReference type="ARBA" id="ARBA00007799"/>
    </source>
</evidence>
<keyword evidence="12" id="KW-1185">Reference proteome</keyword>
<dbReference type="PANTHER" id="PTHR42061">
    <property type="entry name" value="ENDO-CHITOSANASE"/>
    <property type="match status" value="1"/>
</dbReference>